<keyword evidence="4" id="KW-0342">GTP-binding</keyword>
<accession>A0A2B4SCQ5</accession>
<keyword evidence="7" id="KW-1185">Reference proteome</keyword>
<sequence>MSDWKDVKECMDENGVSGLAELFKERLERWKKTEVNIGITGNSGAGKSSFINAIRDLNDDADGAAPVDVTECTIEPTSFNHPKYPNIKFWDLPGIGTPNYPDLETYRQKVQLDKYQTFLIFSSSRFTENDIILVKEIKKQGKSFFFIRTKIDENVRAEKRKESFSEAAVLEKIRRDCMENLVDEAGKPMCSEDDIFLTSNHHPDKWDFGGLALAIRDVLPRYQRETLTLSLNALTSLSKDILKRKVEVLEGRMMYVAGASALAAATPVPGLSFAVNAGLLLKEVREYITQLGIPEKGSQRFGRLSSATQQEILDLLIKFGTVPGIASFLASEAATEDTGVLGVIARFISFFSLTPDDSLSFPCIYFLLCRSLKRIEAVALAVLEEAAQQSIDDLDLD</sequence>
<dbReference type="EMBL" id="LSMT01000082">
    <property type="protein sequence ID" value="PFX28464.1"/>
    <property type="molecule type" value="Genomic_DNA"/>
</dbReference>
<comment type="similarity">
    <text evidence="1">Belongs to the TRAFAC class dynamin-like GTPase superfamily. IRG family.</text>
</comment>
<dbReference type="AlphaFoldDB" id="A0A2B4SCQ5"/>
<reference evidence="7" key="1">
    <citation type="journal article" date="2017" name="bioRxiv">
        <title>Comparative analysis of the genomes of Stylophora pistillata and Acropora digitifera provides evidence for extensive differences between species of corals.</title>
        <authorList>
            <person name="Voolstra C.R."/>
            <person name="Li Y."/>
            <person name="Liew Y.J."/>
            <person name="Baumgarten S."/>
            <person name="Zoccola D."/>
            <person name="Flot J.-F."/>
            <person name="Tambutte S."/>
            <person name="Allemand D."/>
            <person name="Aranda M."/>
        </authorList>
    </citation>
    <scope>NUCLEOTIDE SEQUENCE [LARGE SCALE GENOMIC DNA]</scope>
</reference>
<dbReference type="OrthoDB" id="422720at2759"/>
<dbReference type="SUPFAM" id="SSF52540">
    <property type="entry name" value="P-loop containing nucleoside triphosphate hydrolases"/>
    <property type="match status" value="1"/>
</dbReference>
<dbReference type="Gene3D" id="3.40.50.300">
    <property type="entry name" value="P-loop containing nucleotide triphosphate hydrolases"/>
    <property type="match status" value="1"/>
</dbReference>
<evidence type="ECO:0000256" key="1">
    <source>
        <dbReference type="ARBA" id="ARBA00005429"/>
    </source>
</evidence>
<dbReference type="InterPro" id="IPR030385">
    <property type="entry name" value="G_IRG_dom"/>
</dbReference>
<evidence type="ECO:0000313" key="6">
    <source>
        <dbReference type="EMBL" id="PFX28464.1"/>
    </source>
</evidence>
<dbReference type="PANTHER" id="PTHR32341:SF10">
    <property type="entry name" value="INTERFERON-INDUCIBLE GTPASE 5"/>
    <property type="match status" value="1"/>
</dbReference>
<dbReference type="PANTHER" id="PTHR32341">
    <property type="entry name" value="INTERFERON-INDUCIBLE GTPASE"/>
    <property type="match status" value="1"/>
</dbReference>
<dbReference type="GO" id="GO:0016020">
    <property type="term" value="C:membrane"/>
    <property type="evidence" value="ECO:0007669"/>
    <property type="project" value="InterPro"/>
</dbReference>
<keyword evidence="3" id="KW-0378">Hydrolase</keyword>
<keyword evidence="2" id="KW-0547">Nucleotide-binding</keyword>
<organism evidence="6 7">
    <name type="scientific">Stylophora pistillata</name>
    <name type="common">Smooth cauliflower coral</name>
    <dbReference type="NCBI Taxonomy" id="50429"/>
    <lineage>
        <taxon>Eukaryota</taxon>
        <taxon>Metazoa</taxon>
        <taxon>Cnidaria</taxon>
        <taxon>Anthozoa</taxon>
        <taxon>Hexacorallia</taxon>
        <taxon>Scleractinia</taxon>
        <taxon>Astrocoeniina</taxon>
        <taxon>Pocilloporidae</taxon>
        <taxon>Stylophora</taxon>
    </lineage>
</organism>
<dbReference type="InterPro" id="IPR027417">
    <property type="entry name" value="P-loop_NTPase"/>
</dbReference>
<dbReference type="InterPro" id="IPR051515">
    <property type="entry name" value="IRG"/>
</dbReference>
<protein>
    <submittedName>
        <fullName evidence="6">Interferon-inducible GTPase 5</fullName>
    </submittedName>
</protein>
<evidence type="ECO:0000256" key="4">
    <source>
        <dbReference type="ARBA" id="ARBA00023134"/>
    </source>
</evidence>
<dbReference type="Pfam" id="PF05049">
    <property type="entry name" value="IIGP"/>
    <property type="match status" value="1"/>
</dbReference>
<evidence type="ECO:0000259" key="5">
    <source>
        <dbReference type="PROSITE" id="PS51716"/>
    </source>
</evidence>
<evidence type="ECO:0000256" key="2">
    <source>
        <dbReference type="ARBA" id="ARBA00022741"/>
    </source>
</evidence>
<dbReference type="FunFam" id="3.40.50.300:FF:000541">
    <property type="entry name" value="Immunity related GTPase M"/>
    <property type="match status" value="1"/>
</dbReference>
<dbReference type="Proteomes" id="UP000225706">
    <property type="component" value="Unassembled WGS sequence"/>
</dbReference>
<dbReference type="PROSITE" id="PS51716">
    <property type="entry name" value="G_IRG"/>
    <property type="match status" value="1"/>
</dbReference>
<evidence type="ECO:0000313" key="7">
    <source>
        <dbReference type="Proteomes" id="UP000225706"/>
    </source>
</evidence>
<comment type="caution">
    <text evidence="6">The sequence shown here is derived from an EMBL/GenBank/DDBJ whole genome shotgun (WGS) entry which is preliminary data.</text>
</comment>
<proteinExistence type="inferred from homology"/>
<dbReference type="GO" id="GO:0005525">
    <property type="term" value="F:GTP binding"/>
    <property type="evidence" value="ECO:0007669"/>
    <property type="project" value="UniProtKB-KW"/>
</dbReference>
<gene>
    <name evidence="6" type="primary">Irgc</name>
    <name evidence="6" type="ORF">AWC38_SpisGene6813</name>
</gene>
<dbReference type="InterPro" id="IPR007743">
    <property type="entry name" value="Immunity-related_GTPase-like"/>
</dbReference>
<name>A0A2B4SCQ5_STYPI</name>
<feature type="domain" description="IRG-type G" evidence="5">
    <location>
        <begin position="33"/>
        <end position="218"/>
    </location>
</feature>
<dbReference type="GO" id="GO:0016787">
    <property type="term" value="F:hydrolase activity"/>
    <property type="evidence" value="ECO:0007669"/>
    <property type="project" value="UniProtKB-KW"/>
</dbReference>
<evidence type="ECO:0000256" key="3">
    <source>
        <dbReference type="ARBA" id="ARBA00022801"/>
    </source>
</evidence>